<gene>
    <name evidence="1" type="ORF">UFOVP1290_330</name>
</gene>
<dbReference type="EMBL" id="LR797252">
    <property type="protein sequence ID" value="CAB4196810.1"/>
    <property type="molecule type" value="Genomic_DNA"/>
</dbReference>
<reference evidence="1" key="1">
    <citation type="submission" date="2020-05" db="EMBL/GenBank/DDBJ databases">
        <authorList>
            <person name="Chiriac C."/>
            <person name="Salcher M."/>
            <person name="Ghai R."/>
            <person name="Kavagutti S V."/>
        </authorList>
    </citation>
    <scope>NUCLEOTIDE SEQUENCE</scope>
</reference>
<proteinExistence type="predicted"/>
<organism evidence="1">
    <name type="scientific">uncultured Caudovirales phage</name>
    <dbReference type="NCBI Taxonomy" id="2100421"/>
    <lineage>
        <taxon>Viruses</taxon>
        <taxon>Duplodnaviria</taxon>
        <taxon>Heunggongvirae</taxon>
        <taxon>Uroviricota</taxon>
        <taxon>Caudoviricetes</taxon>
        <taxon>Peduoviridae</taxon>
        <taxon>Maltschvirus</taxon>
        <taxon>Maltschvirus maltsch</taxon>
    </lineage>
</organism>
<protein>
    <submittedName>
        <fullName evidence="1">Uncharacterized protein</fullName>
    </submittedName>
</protein>
<sequence>MKKFIINYVRGQASIMEVECEMLLRDPTSSLMDSEWKAKITKPESLFEKQNDGSLLLPIYCWFAFYDSAESAFLKLKHLTSESLLRDKEKRKAINPSAEVDFSLSELDDIMSKVQIIKL</sequence>
<name>A0A6J5RH31_9CAUD</name>
<evidence type="ECO:0000313" key="1">
    <source>
        <dbReference type="EMBL" id="CAB4196810.1"/>
    </source>
</evidence>
<accession>A0A6J5RH31</accession>